<dbReference type="Gene3D" id="3.20.20.30">
    <property type="entry name" value="Luciferase-like domain"/>
    <property type="match status" value="1"/>
</dbReference>
<dbReference type="NCBIfam" id="TIGR03558">
    <property type="entry name" value="oxido_grp_1"/>
    <property type="match status" value="1"/>
</dbReference>
<keyword evidence="4" id="KW-1185">Reference proteome</keyword>
<gene>
    <name evidence="3" type="ORF">P5G51_014500</name>
</gene>
<evidence type="ECO:0000256" key="1">
    <source>
        <dbReference type="ARBA" id="ARBA00007789"/>
    </source>
</evidence>
<dbReference type="Pfam" id="PF00296">
    <property type="entry name" value="Bac_luciferase"/>
    <property type="match status" value="1"/>
</dbReference>
<dbReference type="PANTHER" id="PTHR30137:SF20">
    <property type="entry name" value="N-ACETYL-S-ALKYLCYSTEINE MONOOXYGENASE"/>
    <property type="match status" value="1"/>
</dbReference>
<dbReference type="InterPro" id="IPR019949">
    <property type="entry name" value="CmoO-like"/>
</dbReference>
<dbReference type="Proteomes" id="UP001228376">
    <property type="component" value="Unassembled WGS sequence"/>
</dbReference>
<dbReference type="InterPro" id="IPR050766">
    <property type="entry name" value="Bact_Lucif_Oxidored"/>
</dbReference>
<dbReference type="EC" id="1.-.-.-" evidence="3"/>
<organism evidence="3 4">
    <name type="scientific">Tigheibacillus jepli</name>
    <dbReference type="NCBI Taxonomy" id="3035914"/>
    <lineage>
        <taxon>Bacteria</taxon>
        <taxon>Bacillati</taxon>
        <taxon>Bacillota</taxon>
        <taxon>Bacilli</taxon>
        <taxon>Bacillales</taxon>
        <taxon>Bacillaceae</taxon>
        <taxon>Tigheibacillus</taxon>
    </lineage>
</organism>
<dbReference type="EMBL" id="JAROCA020000001">
    <property type="protein sequence ID" value="MDY0406440.1"/>
    <property type="molecule type" value="Genomic_DNA"/>
</dbReference>
<dbReference type="GO" id="GO:0016491">
    <property type="term" value="F:oxidoreductase activity"/>
    <property type="evidence" value="ECO:0007669"/>
    <property type="project" value="UniProtKB-KW"/>
</dbReference>
<evidence type="ECO:0000313" key="3">
    <source>
        <dbReference type="EMBL" id="MDY0406440.1"/>
    </source>
</evidence>
<evidence type="ECO:0000259" key="2">
    <source>
        <dbReference type="Pfam" id="PF00296"/>
    </source>
</evidence>
<name>A0ABU5CJF5_9BACI</name>
<dbReference type="InterPro" id="IPR036661">
    <property type="entry name" value="Luciferase-like_sf"/>
</dbReference>
<protein>
    <submittedName>
        <fullName evidence="3">LLM class flavin-dependent oxidoreductase</fullName>
        <ecNumber evidence="3">1.-.-.-</ecNumber>
    </submittedName>
</protein>
<dbReference type="CDD" id="cd00347">
    <property type="entry name" value="Flavin_utilizing_monoxygenases"/>
    <property type="match status" value="1"/>
</dbReference>
<reference evidence="3 4" key="1">
    <citation type="submission" date="2023-10" db="EMBL/GenBank/DDBJ databases">
        <title>179-bfca-hs.</title>
        <authorList>
            <person name="Miliotis G."/>
            <person name="Sengupta P."/>
            <person name="Hameed A."/>
            <person name="Chuvochina M."/>
            <person name="Mcdonagh F."/>
            <person name="Simpson A.C."/>
            <person name="Singh N.K."/>
            <person name="Rekha P.D."/>
            <person name="Raman K."/>
            <person name="Hugenholtz P."/>
            <person name="Venkateswaran K."/>
        </authorList>
    </citation>
    <scope>NUCLEOTIDE SEQUENCE [LARGE SCALE GENOMIC DNA]</scope>
    <source>
        <strain evidence="3 4">179-BFC-A-HS</strain>
    </source>
</reference>
<comment type="similarity">
    <text evidence="1">To bacterial alkanal monooxygenase alpha and beta chains.</text>
</comment>
<comment type="caution">
    <text evidence="3">The sequence shown here is derived from an EMBL/GenBank/DDBJ whole genome shotgun (WGS) entry which is preliminary data.</text>
</comment>
<dbReference type="SUPFAM" id="SSF51679">
    <property type="entry name" value="Bacterial luciferase-like"/>
    <property type="match status" value="1"/>
</dbReference>
<feature type="domain" description="Luciferase-like" evidence="2">
    <location>
        <begin position="5"/>
        <end position="274"/>
    </location>
</feature>
<accession>A0ABU5CJF5</accession>
<keyword evidence="3" id="KW-0560">Oxidoreductase</keyword>
<evidence type="ECO:0000313" key="4">
    <source>
        <dbReference type="Proteomes" id="UP001228376"/>
    </source>
</evidence>
<dbReference type="PANTHER" id="PTHR30137">
    <property type="entry name" value="LUCIFERASE-LIKE MONOOXYGENASE"/>
    <property type="match status" value="1"/>
</dbReference>
<dbReference type="InterPro" id="IPR011251">
    <property type="entry name" value="Luciferase-like_dom"/>
</dbReference>
<proteinExistence type="predicted"/>
<dbReference type="RefSeq" id="WP_320384933.1">
    <property type="nucleotide sequence ID" value="NZ_JAROCA020000001.1"/>
</dbReference>
<sequence>MDASVKLAQAGEKFGYMRFWIAEHHDLPGIASSVPEVMLGYIGAQTTQIRIGSGALLLPHYKPYKVAEIFNMLATLFPGRIDIGLGRAPGGSAEVTNALNDNFLQKVYAYPELVEELVRFVNNEDDKLRAAPIPETPPMPWILGTSKKSALLAAKNGLAYAFGQFMSDADGPAIIQAYRDAFQSGPTGQQPQVLLTVSAICAETAAKAEEIATSSLIWKLQTANGGGEYVPSIEEAKSYVLEEKDKEKLEKMKRGMIIGEPNHVVRKLEQLQEQYHADEIMILTITHSHADKIHSYKLIAEEMNRR</sequence>